<protein>
    <submittedName>
        <fullName evidence="1">Type II toxin-antitoxin system HicB family antitoxin</fullName>
    </submittedName>
</protein>
<proteinExistence type="predicted"/>
<evidence type="ECO:0000313" key="1">
    <source>
        <dbReference type="EMBL" id="RGV56545.1"/>
    </source>
</evidence>
<accession>A0A2M9UPZ6</accession>
<dbReference type="SUPFAM" id="SSF143100">
    <property type="entry name" value="TTHA1013/TTHA0281-like"/>
    <property type="match status" value="1"/>
</dbReference>
<dbReference type="EMBL" id="QRZH01000004">
    <property type="protein sequence ID" value="RGV56545.1"/>
    <property type="molecule type" value="Genomic_DNA"/>
</dbReference>
<organism evidence="1 2">
    <name type="scientific">Bacteroides fragilis</name>
    <dbReference type="NCBI Taxonomy" id="817"/>
    <lineage>
        <taxon>Bacteria</taxon>
        <taxon>Pseudomonadati</taxon>
        <taxon>Bacteroidota</taxon>
        <taxon>Bacteroidia</taxon>
        <taxon>Bacteroidales</taxon>
        <taxon>Bacteroidaceae</taxon>
        <taxon>Bacteroides</taxon>
    </lineage>
</organism>
<dbReference type="RefSeq" id="WP_032565910.1">
    <property type="nucleotide sequence ID" value="NZ_JACFST010000002.1"/>
</dbReference>
<dbReference type="Proteomes" id="UP000286270">
    <property type="component" value="Unassembled WGS sequence"/>
</dbReference>
<gene>
    <name evidence="1" type="ORF">DWW08_06065</name>
</gene>
<sequence length="134" mass="15388">MKTVAIVEMWDDKTISVYVPEFDGFNLNGQGKSVDEAKRSLHECIDDYITMLKEQGNEVPGELKNVEFEYKYDIASFFDNFKFISVSTFAKYAGINPSLMRQYKQRIAFASEAQKAKIEEAIHRAAREMLAVQL</sequence>
<dbReference type="Gene3D" id="3.30.160.250">
    <property type="match status" value="1"/>
</dbReference>
<dbReference type="InterPro" id="IPR035069">
    <property type="entry name" value="TTHA1013/TTHA0281-like"/>
</dbReference>
<comment type="caution">
    <text evidence="1">The sequence shown here is derived from an EMBL/GenBank/DDBJ whole genome shotgun (WGS) entry which is preliminary data.</text>
</comment>
<dbReference type="AlphaFoldDB" id="A0A2M9UPZ6"/>
<evidence type="ECO:0000313" key="2">
    <source>
        <dbReference type="Proteomes" id="UP000286270"/>
    </source>
</evidence>
<name>A0A2M9UPZ6_BACFG</name>
<reference evidence="1 2" key="1">
    <citation type="submission" date="2018-08" db="EMBL/GenBank/DDBJ databases">
        <title>A genome reference for cultivated species of the human gut microbiota.</title>
        <authorList>
            <person name="Zou Y."/>
            <person name="Xue W."/>
            <person name="Luo G."/>
        </authorList>
    </citation>
    <scope>NUCLEOTIDE SEQUENCE [LARGE SCALE GENOMIC DNA]</scope>
    <source>
        <strain evidence="1 2">AF14-26</strain>
    </source>
</reference>